<dbReference type="STRING" id="47428.A0A284RS39"/>
<feature type="compositionally biased region" description="Polar residues" evidence="1">
    <location>
        <begin position="1"/>
        <end position="11"/>
    </location>
</feature>
<keyword evidence="3" id="KW-1185">Reference proteome</keyword>
<feature type="compositionally biased region" description="Basic and acidic residues" evidence="1">
    <location>
        <begin position="18"/>
        <end position="28"/>
    </location>
</feature>
<evidence type="ECO:0000313" key="3">
    <source>
        <dbReference type="Proteomes" id="UP000219338"/>
    </source>
</evidence>
<dbReference type="OrthoDB" id="433474at2759"/>
<dbReference type="EMBL" id="FUEG01000014">
    <property type="protein sequence ID" value="SJL11579.1"/>
    <property type="molecule type" value="Genomic_DNA"/>
</dbReference>
<evidence type="ECO:0000313" key="2">
    <source>
        <dbReference type="EMBL" id="SJL11579.1"/>
    </source>
</evidence>
<dbReference type="AlphaFoldDB" id="A0A284RS39"/>
<accession>A0A284RS39</accession>
<protein>
    <submittedName>
        <fullName evidence="2">Uncharacterized protein</fullName>
    </submittedName>
</protein>
<sequence length="143" mass="15684">MSTTGSLQKVTSVEDGDTDLRISPKEGRTSQGCDARGEKWTSIYDACAGGHSVPKIDEEAKYRVLCVDGEDQARMSPRPAYILGPILIFSYDGGFYMRVQTFPAPASIIYHNLGPFATRGFITSYHLIDSDVRFPGTALDVLQ</sequence>
<evidence type="ECO:0000256" key="1">
    <source>
        <dbReference type="SAM" id="MobiDB-lite"/>
    </source>
</evidence>
<organism evidence="2 3">
    <name type="scientific">Armillaria ostoyae</name>
    <name type="common">Armillaria root rot fungus</name>
    <dbReference type="NCBI Taxonomy" id="47428"/>
    <lineage>
        <taxon>Eukaryota</taxon>
        <taxon>Fungi</taxon>
        <taxon>Dikarya</taxon>
        <taxon>Basidiomycota</taxon>
        <taxon>Agaricomycotina</taxon>
        <taxon>Agaricomycetes</taxon>
        <taxon>Agaricomycetidae</taxon>
        <taxon>Agaricales</taxon>
        <taxon>Marasmiineae</taxon>
        <taxon>Physalacriaceae</taxon>
        <taxon>Armillaria</taxon>
    </lineage>
</organism>
<gene>
    <name evidence="2" type="ORF">ARMOST_14984</name>
</gene>
<dbReference type="Proteomes" id="UP000219338">
    <property type="component" value="Unassembled WGS sequence"/>
</dbReference>
<reference evidence="3" key="1">
    <citation type="journal article" date="2017" name="Nat. Ecol. Evol.">
        <title>Genome expansion and lineage-specific genetic innovations in the forest pathogenic fungi Armillaria.</title>
        <authorList>
            <person name="Sipos G."/>
            <person name="Prasanna A.N."/>
            <person name="Walter M.C."/>
            <person name="O'Connor E."/>
            <person name="Balint B."/>
            <person name="Krizsan K."/>
            <person name="Kiss B."/>
            <person name="Hess J."/>
            <person name="Varga T."/>
            <person name="Slot J."/>
            <person name="Riley R."/>
            <person name="Boka B."/>
            <person name="Rigling D."/>
            <person name="Barry K."/>
            <person name="Lee J."/>
            <person name="Mihaltcheva S."/>
            <person name="LaButti K."/>
            <person name="Lipzen A."/>
            <person name="Waldron R."/>
            <person name="Moloney N.M."/>
            <person name="Sperisen C."/>
            <person name="Kredics L."/>
            <person name="Vagvoelgyi C."/>
            <person name="Patrignani A."/>
            <person name="Fitzpatrick D."/>
            <person name="Nagy I."/>
            <person name="Doyle S."/>
            <person name="Anderson J.B."/>
            <person name="Grigoriev I.V."/>
            <person name="Gueldener U."/>
            <person name="Muensterkoetter M."/>
            <person name="Nagy L.G."/>
        </authorList>
    </citation>
    <scope>NUCLEOTIDE SEQUENCE [LARGE SCALE GENOMIC DNA]</scope>
    <source>
        <strain evidence="3">C18/9</strain>
    </source>
</reference>
<feature type="region of interest" description="Disordered" evidence="1">
    <location>
        <begin position="1"/>
        <end position="31"/>
    </location>
</feature>
<proteinExistence type="predicted"/>
<name>A0A284RS39_ARMOS</name>